<reference evidence="4 5" key="1">
    <citation type="journal article" date="2018" name="Mycol. Prog.">
        <title>Coniella lustricola, a new species from submerged detritus.</title>
        <authorList>
            <person name="Raudabaugh D.B."/>
            <person name="Iturriaga T."/>
            <person name="Carver A."/>
            <person name="Mondo S."/>
            <person name="Pangilinan J."/>
            <person name="Lipzen A."/>
            <person name="He G."/>
            <person name="Amirebrahimi M."/>
            <person name="Grigoriev I.V."/>
            <person name="Miller A.N."/>
        </authorList>
    </citation>
    <scope>NUCLEOTIDE SEQUENCE [LARGE SCALE GENOMIC DNA]</scope>
    <source>
        <strain evidence="4 5">B22-T-1</strain>
    </source>
</reference>
<gene>
    <name evidence="4" type="ORF">BD289DRAFT_285495</name>
</gene>
<dbReference type="Pfam" id="PF14856">
    <property type="entry name" value="Hce2"/>
    <property type="match status" value="1"/>
</dbReference>
<feature type="region of interest" description="Disordered" evidence="1">
    <location>
        <begin position="67"/>
        <end position="96"/>
    </location>
</feature>
<dbReference type="Proteomes" id="UP000241462">
    <property type="component" value="Unassembled WGS sequence"/>
</dbReference>
<proteinExistence type="predicted"/>
<accession>A0A2T3AK62</accession>
<feature type="compositionally biased region" description="Polar residues" evidence="1">
    <location>
        <begin position="67"/>
        <end position="85"/>
    </location>
</feature>
<evidence type="ECO:0000313" key="5">
    <source>
        <dbReference type="Proteomes" id="UP000241462"/>
    </source>
</evidence>
<keyword evidence="2" id="KW-0732">Signal</keyword>
<dbReference type="STRING" id="2025994.A0A2T3AK62"/>
<organism evidence="4 5">
    <name type="scientific">Coniella lustricola</name>
    <dbReference type="NCBI Taxonomy" id="2025994"/>
    <lineage>
        <taxon>Eukaryota</taxon>
        <taxon>Fungi</taxon>
        <taxon>Dikarya</taxon>
        <taxon>Ascomycota</taxon>
        <taxon>Pezizomycotina</taxon>
        <taxon>Sordariomycetes</taxon>
        <taxon>Sordariomycetidae</taxon>
        <taxon>Diaporthales</taxon>
        <taxon>Schizoparmaceae</taxon>
        <taxon>Coniella</taxon>
    </lineage>
</organism>
<dbReference type="OrthoDB" id="5197861at2759"/>
<name>A0A2T3AK62_9PEZI</name>
<feature type="signal peptide" evidence="2">
    <location>
        <begin position="1"/>
        <end position="22"/>
    </location>
</feature>
<evidence type="ECO:0000259" key="3">
    <source>
        <dbReference type="Pfam" id="PF14856"/>
    </source>
</evidence>
<sequence>MDNPVFGRMVVLLLASICLCLLQDSTSPPHTPRTAPLIQPSGPHPSLTHDRRDFVWTDTEPHLQNLCGDSTFTESADSTSSNAETADNENEKGADTQVANADVIRIEDCRAFVNTMKARNGYWLVTGFSGEGAMTTWEEFATLASCKMGVRRRDDGTHIVPIGNQDVADILNSVMEKHGEGVALPPYQGNMTCHKGSTVANVEWRIYNN</sequence>
<dbReference type="EMBL" id="KZ678380">
    <property type="protein sequence ID" value="PSS00977.1"/>
    <property type="molecule type" value="Genomic_DNA"/>
</dbReference>
<feature type="domain" description="Ecp2 effector protein-like" evidence="3">
    <location>
        <begin position="105"/>
        <end position="193"/>
    </location>
</feature>
<evidence type="ECO:0000256" key="2">
    <source>
        <dbReference type="SAM" id="SignalP"/>
    </source>
</evidence>
<feature type="chain" id="PRO_5015519925" description="Ecp2 effector protein-like domain-containing protein" evidence="2">
    <location>
        <begin position="23"/>
        <end position="209"/>
    </location>
</feature>
<keyword evidence="5" id="KW-1185">Reference proteome</keyword>
<protein>
    <recommendedName>
        <fullName evidence="3">Ecp2 effector protein-like domain-containing protein</fullName>
    </recommendedName>
</protein>
<dbReference type="AlphaFoldDB" id="A0A2T3AK62"/>
<dbReference type="InParanoid" id="A0A2T3AK62"/>
<evidence type="ECO:0000313" key="4">
    <source>
        <dbReference type="EMBL" id="PSS00977.1"/>
    </source>
</evidence>
<evidence type="ECO:0000256" key="1">
    <source>
        <dbReference type="SAM" id="MobiDB-lite"/>
    </source>
</evidence>
<dbReference type="InterPro" id="IPR029226">
    <property type="entry name" value="Ecp2-like"/>
</dbReference>